<dbReference type="GO" id="GO:0000981">
    <property type="term" value="F:DNA-binding transcription factor activity, RNA polymerase II-specific"/>
    <property type="evidence" value="ECO:0007669"/>
    <property type="project" value="InterPro"/>
</dbReference>
<dbReference type="Pfam" id="PF00172">
    <property type="entry name" value="Zn_clus"/>
    <property type="match status" value="1"/>
</dbReference>
<dbReference type="InterPro" id="IPR051089">
    <property type="entry name" value="prtT"/>
</dbReference>
<protein>
    <submittedName>
        <fullName evidence="10">C6 zinc finger domain containing protein</fullName>
    </submittedName>
</protein>
<keyword evidence="4" id="KW-0805">Transcription regulation</keyword>
<feature type="compositionally biased region" description="Polar residues" evidence="8">
    <location>
        <begin position="742"/>
        <end position="752"/>
    </location>
</feature>
<feature type="domain" description="Zn(2)-C6 fungal-type" evidence="9">
    <location>
        <begin position="95"/>
        <end position="129"/>
    </location>
</feature>
<sequence length="875" mass="96695">MASIDPRLRDLSSANALVQQQHQQQHQPLQQQQEQQQSPQKSTSTSQAQPALNQARRSPYIPIYTTPQSAGAYPDNTGGSQDGNNDANDSKKSRACEACRGLKVRCEPDLNNPDAPCKRCAKANRNCVVTLPTRKRQKKTDSRVAELEKKINALTASLQAQGAVTAAALADPGGMRQPQAEQNLYQQITNGGYGTPYDPGRPEERLDDWHVYPRAPEVEPRTSSPPPPMVGAGQKRKHADSFSAASNSHIAASAAAQRQSEPVVGTFHTLDAGTQKVVATQEYTDVVDKGLVTVEEATKMFNWYVEKMAPHMPSVVFPPGTTAAEIRNTKPILFLAILSASAGVLNPEKQRLLTKEVMSIYADRIICSGDKTLELIQALIVSCLWYWPPEHFEELKFYQLIHIASVMAIDMGMNKKSRLQKNKVAGLFRDNPWRRTPFPDPESLESRRTWLSCYFLCCNASMGLRRPNLVRWTSFMTECLEVLETSPDALPSDKTFCQWIRSQHIAEDIGTRFSMDDPSAKVSMADTSVQHALTAFEIELEEWSNQIPPGANSSCLQITEHVVNLYMHEVAMHVDHNVEEFKPPFTDAFRDTSGDDQKLSSSHVKALSVCLKSIDGIFATFLGFDVETIRCLPVANFVRVAYAVVVLIKMYFAAANPNSNFGKVINKDNMKVEQYLDGLVSLFMAAALEEKSRPSQKFLLVLLVLKTWFHRQREEKTTTSSSNDTRSGPVADASTEAPVEPNHNSQVQQQRQISAYSPANNSLQLLSEVATGSGGQSRSGSISNYPGSNDWQTLQYNNSFPMNQAYGNGGGQIDPRLGMMDFNYSMGDGLEQAMGMTLGVGEYSIYFGDNSFMNGFMGLGDFGDGMAQNIEGGMQ</sequence>
<keyword evidence="11" id="KW-1185">Reference proteome</keyword>
<keyword evidence="2" id="KW-0479">Metal-binding</keyword>
<feature type="compositionally biased region" description="Polar residues" evidence="8">
    <location>
        <begin position="77"/>
        <end position="87"/>
    </location>
</feature>
<evidence type="ECO:0000256" key="1">
    <source>
        <dbReference type="ARBA" id="ARBA00004123"/>
    </source>
</evidence>
<evidence type="ECO:0000256" key="7">
    <source>
        <dbReference type="ARBA" id="ARBA00023242"/>
    </source>
</evidence>
<keyword evidence="6" id="KW-0804">Transcription</keyword>
<dbReference type="GO" id="GO:0006351">
    <property type="term" value="P:DNA-templated transcription"/>
    <property type="evidence" value="ECO:0007669"/>
    <property type="project" value="InterPro"/>
</dbReference>
<dbReference type="GO" id="GO:0005634">
    <property type="term" value="C:nucleus"/>
    <property type="evidence" value="ECO:0007669"/>
    <property type="project" value="UniProtKB-SubCell"/>
</dbReference>
<keyword evidence="7" id="KW-0539">Nucleus</keyword>
<proteinExistence type="predicted"/>
<feature type="region of interest" description="Disordered" evidence="8">
    <location>
        <begin position="1"/>
        <end position="93"/>
    </location>
</feature>
<evidence type="ECO:0000256" key="5">
    <source>
        <dbReference type="ARBA" id="ARBA00023125"/>
    </source>
</evidence>
<dbReference type="SMART" id="SM00066">
    <property type="entry name" value="GAL4"/>
    <property type="match status" value="1"/>
</dbReference>
<dbReference type="KEGG" id="mbe:MBM_09965"/>
<evidence type="ECO:0000256" key="2">
    <source>
        <dbReference type="ARBA" id="ARBA00022723"/>
    </source>
</evidence>
<dbReference type="Pfam" id="PF04082">
    <property type="entry name" value="Fungal_trans"/>
    <property type="match status" value="1"/>
</dbReference>
<dbReference type="CDD" id="cd12148">
    <property type="entry name" value="fungal_TF_MHR"/>
    <property type="match status" value="1"/>
</dbReference>
<dbReference type="InParanoid" id="K1WGA0"/>
<name>K1WGA0_MARBU</name>
<evidence type="ECO:0000313" key="11">
    <source>
        <dbReference type="Proteomes" id="UP000006753"/>
    </source>
</evidence>
<feature type="region of interest" description="Disordered" evidence="8">
    <location>
        <begin position="714"/>
        <end position="752"/>
    </location>
</feature>
<evidence type="ECO:0000256" key="4">
    <source>
        <dbReference type="ARBA" id="ARBA00023015"/>
    </source>
</evidence>
<dbReference type="InterPro" id="IPR001138">
    <property type="entry name" value="Zn2Cys6_DnaBD"/>
</dbReference>
<dbReference type="OrthoDB" id="8062037at2759"/>
<dbReference type="GO" id="GO:0001216">
    <property type="term" value="F:DNA-binding transcription activator activity"/>
    <property type="evidence" value="ECO:0007669"/>
    <property type="project" value="UniProtKB-ARBA"/>
</dbReference>
<keyword evidence="5" id="KW-0238">DNA-binding</keyword>
<dbReference type="PANTHER" id="PTHR31845:SF39">
    <property type="entry name" value="TRANSCRIPTION FACTOR PBCR-RELATED"/>
    <property type="match status" value="1"/>
</dbReference>
<dbReference type="AlphaFoldDB" id="K1WGA0"/>
<gene>
    <name evidence="10" type="ORF">MBM_09965</name>
</gene>
<evidence type="ECO:0000256" key="6">
    <source>
        <dbReference type="ARBA" id="ARBA00023163"/>
    </source>
</evidence>
<dbReference type="GO" id="GO:0008270">
    <property type="term" value="F:zinc ion binding"/>
    <property type="evidence" value="ECO:0007669"/>
    <property type="project" value="InterPro"/>
</dbReference>
<evidence type="ECO:0000313" key="10">
    <source>
        <dbReference type="EMBL" id="EKD11886.1"/>
    </source>
</evidence>
<organism evidence="10 11">
    <name type="scientific">Marssonina brunnea f. sp. multigermtubi (strain MB_m1)</name>
    <name type="common">Marssonina leaf spot fungus</name>
    <dbReference type="NCBI Taxonomy" id="1072389"/>
    <lineage>
        <taxon>Eukaryota</taxon>
        <taxon>Fungi</taxon>
        <taxon>Dikarya</taxon>
        <taxon>Ascomycota</taxon>
        <taxon>Pezizomycotina</taxon>
        <taxon>Leotiomycetes</taxon>
        <taxon>Helotiales</taxon>
        <taxon>Drepanopezizaceae</taxon>
        <taxon>Drepanopeziza</taxon>
    </lineage>
</organism>
<dbReference type="OMA" id="IYMHEIG"/>
<dbReference type="CDD" id="cd00067">
    <property type="entry name" value="GAL4"/>
    <property type="match status" value="1"/>
</dbReference>
<dbReference type="InterPro" id="IPR007219">
    <property type="entry name" value="XnlR_reg_dom"/>
</dbReference>
<dbReference type="HOGENOM" id="CLU_006524_0_0_1"/>
<accession>K1WGA0</accession>
<feature type="compositionally biased region" description="Basic and acidic residues" evidence="8">
    <location>
        <begin position="1"/>
        <end position="10"/>
    </location>
</feature>
<dbReference type="EMBL" id="JH921479">
    <property type="protein sequence ID" value="EKD11886.1"/>
    <property type="molecule type" value="Genomic_DNA"/>
</dbReference>
<dbReference type="PROSITE" id="PS00463">
    <property type="entry name" value="ZN2_CY6_FUNGAL_1"/>
    <property type="match status" value="1"/>
</dbReference>
<dbReference type="GO" id="GO:0000976">
    <property type="term" value="F:transcription cis-regulatory region binding"/>
    <property type="evidence" value="ECO:0007669"/>
    <property type="project" value="TreeGrafter"/>
</dbReference>
<evidence type="ECO:0000256" key="3">
    <source>
        <dbReference type="ARBA" id="ARBA00022833"/>
    </source>
</evidence>
<dbReference type="PANTHER" id="PTHR31845">
    <property type="entry name" value="FINGER DOMAIN PROTEIN, PUTATIVE-RELATED"/>
    <property type="match status" value="1"/>
</dbReference>
<evidence type="ECO:0000259" key="9">
    <source>
        <dbReference type="PROSITE" id="PS50048"/>
    </source>
</evidence>
<dbReference type="FunFam" id="4.10.240.10:FF:000003">
    <property type="entry name" value="C6 transcription factor (Leu3)"/>
    <property type="match status" value="1"/>
</dbReference>
<dbReference type="Proteomes" id="UP000006753">
    <property type="component" value="Unassembled WGS sequence"/>
</dbReference>
<dbReference type="eggNOG" id="ENOG502QRYY">
    <property type="taxonomic scope" value="Eukaryota"/>
</dbReference>
<feature type="compositionally biased region" description="Low complexity" evidence="8">
    <location>
        <begin position="19"/>
        <end position="49"/>
    </location>
</feature>
<dbReference type="SUPFAM" id="SSF57701">
    <property type="entry name" value="Zn2/Cys6 DNA-binding domain"/>
    <property type="match status" value="1"/>
</dbReference>
<dbReference type="InterPro" id="IPR036864">
    <property type="entry name" value="Zn2-C6_fun-type_DNA-bd_sf"/>
</dbReference>
<dbReference type="PROSITE" id="PS50048">
    <property type="entry name" value="ZN2_CY6_FUNGAL_2"/>
    <property type="match status" value="1"/>
</dbReference>
<evidence type="ECO:0000256" key="8">
    <source>
        <dbReference type="SAM" id="MobiDB-lite"/>
    </source>
</evidence>
<dbReference type="Gene3D" id="4.10.240.10">
    <property type="entry name" value="Zn(2)-C6 fungal-type DNA-binding domain"/>
    <property type="match status" value="1"/>
</dbReference>
<dbReference type="FunCoup" id="K1WGA0">
    <property type="interactions" value="196"/>
</dbReference>
<dbReference type="GeneID" id="18765900"/>
<comment type="subcellular location">
    <subcellularLocation>
        <location evidence="1">Nucleus</location>
    </subcellularLocation>
</comment>
<reference evidence="10 11" key="1">
    <citation type="journal article" date="2012" name="BMC Genomics">
        <title>Sequencing the genome of Marssonina brunnea reveals fungus-poplar co-evolution.</title>
        <authorList>
            <person name="Zhu S."/>
            <person name="Cao Y.-Z."/>
            <person name="Jiang C."/>
            <person name="Tan B.-Y."/>
            <person name="Wang Z."/>
            <person name="Feng S."/>
            <person name="Zhang L."/>
            <person name="Su X.-H."/>
            <person name="Brejova B."/>
            <person name="Vinar T."/>
            <person name="Xu M."/>
            <person name="Wang M.-X."/>
            <person name="Zhang S.-G."/>
            <person name="Huang M.-R."/>
            <person name="Wu R."/>
            <person name="Zhou Y."/>
        </authorList>
    </citation>
    <scope>NUCLEOTIDE SEQUENCE [LARGE SCALE GENOMIC DNA]</scope>
    <source>
        <strain evidence="10 11">MB_m1</strain>
    </source>
</reference>
<keyword evidence="3" id="KW-0862">Zinc</keyword>